<evidence type="ECO:0000256" key="1">
    <source>
        <dbReference type="SAM" id="MobiDB-lite"/>
    </source>
</evidence>
<proteinExistence type="predicted"/>
<comment type="caution">
    <text evidence="2">The sequence shown here is derived from an EMBL/GenBank/DDBJ whole genome shotgun (WGS) entry which is preliminary data.</text>
</comment>
<dbReference type="AlphaFoldDB" id="A0A2W1F7I5"/>
<keyword evidence="3" id="KW-1185">Reference proteome</keyword>
<sequence length="353" mass="38691">MNPDSPALPAMGSGYAVHGMAGMPMGPPAMGGYPFGTYGGGFAYGQPRFGGQVGYGQPGVYGGQGGYGGYGGSRALATAPAPTATPTPAATPSAKSRPVLDPEKFRPPPAPYTDQTLLGHRGSRPRFPMCLRCGRVRDNHPEFVDCLGKCDICKSHAHWGKPCDRIWASKKSWSDHHQPGAPEYVQLRPSPSQREQLALLDPWFLTNPPSINEDLVTLAQGVKRKGDDEHVKAGSQRRHHLGAVNALKHKLGAAEMLQHKHQKKHADEMVLRLNAEKAHRAALDEIRAKERERVVIEREKDSLEARHKQLQIRARDYEEEISSLKDKLRRRDAAHAESASSRPPAQTPQQSID</sequence>
<feature type="compositionally biased region" description="Low complexity" evidence="1">
    <location>
        <begin position="78"/>
        <end position="92"/>
    </location>
</feature>
<feature type="compositionally biased region" description="Basic and acidic residues" evidence="1">
    <location>
        <begin position="324"/>
        <end position="335"/>
    </location>
</feature>
<protein>
    <submittedName>
        <fullName evidence="2">Uncharacterized protein</fullName>
    </submittedName>
</protein>
<feature type="region of interest" description="Disordered" evidence="1">
    <location>
        <begin position="324"/>
        <end position="353"/>
    </location>
</feature>
<evidence type="ECO:0000313" key="3">
    <source>
        <dbReference type="Proteomes" id="UP000249757"/>
    </source>
</evidence>
<organism evidence="2 3">
    <name type="scientific">Pyrenophora tritici-repentis</name>
    <dbReference type="NCBI Taxonomy" id="45151"/>
    <lineage>
        <taxon>Eukaryota</taxon>
        <taxon>Fungi</taxon>
        <taxon>Dikarya</taxon>
        <taxon>Ascomycota</taxon>
        <taxon>Pezizomycotina</taxon>
        <taxon>Dothideomycetes</taxon>
        <taxon>Pleosporomycetidae</taxon>
        <taxon>Pleosporales</taxon>
        <taxon>Pleosporineae</taxon>
        <taxon>Pleosporaceae</taxon>
        <taxon>Pyrenophora</taxon>
    </lineage>
</organism>
<feature type="compositionally biased region" description="Polar residues" evidence="1">
    <location>
        <begin position="338"/>
        <end position="353"/>
    </location>
</feature>
<name>A0A2W1F7I5_9PLEO</name>
<feature type="region of interest" description="Disordered" evidence="1">
    <location>
        <begin position="78"/>
        <end position="119"/>
    </location>
</feature>
<evidence type="ECO:0000313" key="2">
    <source>
        <dbReference type="EMBL" id="KAI1519359.1"/>
    </source>
</evidence>
<reference evidence="3" key="1">
    <citation type="journal article" date="2022" name="Microb. Genom.">
        <title>A global pangenome for the wheat fungal pathogen Pyrenophora tritici-repentis and prediction of effector protein structural homology.</title>
        <authorList>
            <person name="Moolhuijzen P.M."/>
            <person name="See P.T."/>
            <person name="Shi G."/>
            <person name="Powell H.R."/>
            <person name="Cockram J."/>
            <person name="Jorgensen L.N."/>
            <person name="Benslimane H."/>
            <person name="Strelkov S.E."/>
            <person name="Turner J."/>
            <person name="Liu Z."/>
            <person name="Moffat C.S."/>
        </authorList>
    </citation>
    <scope>NUCLEOTIDE SEQUENCE [LARGE SCALE GENOMIC DNA]</scope>
</reference>
<dbReference type="EMBL" id="NRDI02000002">
    <property type="protein sequence ID" value="KAI1519359.1"/>
    <property type="molecule type" value="Genomic_DNA"/>
</dbReference>
<dbReference type="Proteomes" id="UP000249757">
    <property type="component" value="Unassembled WGS sequence"/>
</dbReference>
<gene>
    <name evidence="2" type="ORF">Ptr86124_002487</name>
</gene>
<accession>A0A2W1F7I5</accession>